<evidence type="ECO:0000313" key="2">
    <source>
        <dbReference type="Proteomes" id="UP001499878"/>
    </source>
</evidence>
<comment type="caution">
    <text evidence="1">The sequence shown here is derived from an EMBL/GenBank/DDBJ whole genome shotgun (WGS) entry which is preliminary data.</text>
</comment>
<reference evidence="2" key="1">
    <citation type="journal article" date="2019" name="Int. J. Syst. Evol. Microbiol.">
        <title>The Global Catalogue of Microorganisms (GCM) 10K type strain sequencing project: providing services to taxonomists for standard genome sequencing and annotation.</title>
        <authorList>
            <consortium name="The Broad Institute Genomics Platform"/>
            <consortium name="The Broad Institute Genome Sequencing Center for Infectious Disease"/>
            <person name="Wu L."/>
            <person name="Ma J."/>
        </authorList>
    </citation>
    <scope>NUCLEOTIDE SEQUENCE [LARGE SCALE GENOMIC DNA]</scope>
    <source>
        <strain evidence="2">JCM 18306</strain>
    </source>
</reference>
<proteinExistence type="predicted"/>
<accession>A0ABP9T771</accession>
<name>A0ABP9T771_9ACTN</name>
<evidence type="ECO:0008006" key="3">
    <source>
        <dbReference type="Google" id="ProtNLM"/>
    </source>
</evidence>
<dbReference type="EMBL" id="BAABJR010000009">
    <property type="protein sequence ID" value="GAA5210771.1"/>
    <property type="molecule type" value="Genomic_DNA"/>
</dbReference>
<keyword evidence="2" id="KW-1185">Reference proteome</keyword>
<sequence length="85" mass="9570">MEALCDEVLDILGPGHRDDDVALPAARFDGIAPTDVAYWFLEPDDAAPRKARRQMERWGLEEHIDSVQLLVDEIVTNAMRTPPAR</sequence>
<dbReference type="Proteomes" id="UP001499878">
    <property type="component" value="Unassembled WGS sequence"/>
</dbReference>
<evidence type="ECO:0000313" key="1">
    <source>
        <dbReference type="EMBL" id="GAA5210771.1"/>
    </source>
</evidence>
<protein>
    <recommendedName>
        <fullName evidence="3">ATP-binding protein</fullName>
    </recommendedName>
</protein>
<gene>
    <name evidence="1" type="ORF">GCM10023323_39740</name>
</gene>
<organism evidence="1 2">
    <name type="scientific">Streptomyces thinghirensis</name>
    <dbReference type="NCBI Taxonomy" id="551547"/>
    <lineage>
        <taxon>Bacteria</taxon>
        <taxon>Bacillati</taxon>
        <taxon>Actinomycetota</taxon>
        <taxon>Actinomycetes</taxon>
        <taxon>Kitasatosporales</taxon>
        <taxon>Streptomycetaceae</taxon>
        <taxon>Streptomyces</taxon>
    </lineage>
</organism>